<gene>
    <name evidence="1" type="ORF">BAUCODRAFT_30688</name>
</gene>
<reference evidence="1 2" key="1">
    <citation type="journal article" date="2012" name="PLoS Pathog.">
        <title>Diverse lifestyles and strategies of plant pathogenesis encoded in the genomes of eighteen Dothideomycetes fungi.</title>
        <authorList>
            <person name="Ohm R.A."/>
            <person name="Feau N."/>
            <person name="Henrissat B."/>
            <person name="Schoch C.L."/>
            <person name="Horwitz B.A."/>
            <person name="Barry K.W."/>
            <person name="Condon B.J."/>
            <person name="Copeland A.C."/>
            <person name="Dhillon B."/>
            <person name="Glaser F."/>
            <person name="Hesse C.N."/>
            <person name="Kosti I."/>
            <person name="LaButti K."/>
            <person name="Lindquist E.A."/>
            <person name="Lucas S."/>
            <person name="Salamov A.A."/>
            <person name="Bradshaw R.E."/>
            <person name="Ciuffetti L."/>
            <person name="Hamelin R.C."/>
            <person name="Kema G.H.J."/>
            <person name="Lawrence C."/>
            <person name="Scott J.A."/>
            <person name="Spatafora J.W."/>
            <person name="Turgeon B.G."/>
            <person name="de Wit P.J.G.M."/>
            <person name="Zhong S."/>
            <person name="Goodwin S.B."/>
            <person name="Grigoriev I.V."/>
        </authorList>
    </citation>
    <scope>NUCLEOTIDE SEQUENCE [LARGE SCALE GENOMIC DNA]</scope>
    <source>
        <strain evidence="1 2">UAMH 10762</strain>
    </source>
</reference>
<dbReference type="EMBL" id="KB445551">
    <property type="protein sequence ID" value="EMD00220.1"/>
    <property type="molecule type" value="Genomic_DNA"/>
</dbReference>
<dbReference type="HOGENOM" id="CLU_2385809_0_0_1"/>
<dbReference type="Proteomes" id="UP000011761">
    <property type="component" value="Unassembled WGS sequence"/>
</dbReference>
<name>M2NL65_BAUPA</name>
<protein>
    <submittedName>
        <fullName evidence="1">Uncharacterized protein</fullName>
    </submittedName>
</protein>
<sequence>MPSLRIILQCLHTRFAPNTGHVHFYFGKLQAPLRMVDGELEYKEKHGVIDFYHDFDHNDEYCDITLGVITVEQPIYESGTWRSATSPTLRVKCG</sequence>
<dbReference type="KEGG" id="bcom:BAUCODRAFT_30688"/>
<accession>M2NL65</accession>
<proteinExistence type="predicted"/>
<keyword evidence="2" id="KW-1185">Reference proteome</keyword>
<dbReference type="GeneID" id="19111291"/>
<evidence type="ECO:0000313" key="2">
    <source>
        <dbReference type="Proteomes" id="UP000011761"/>
    </source>
</evidence>
<dbReference type="AlphaFoldDB" id="M2NL65"/>
<organism evidence="1 2">
    <name type="scientific">Baudoinia panamericana (strain UAMH 10762)</name>
    <name type="common">Angels' share fungus</name>
    <name type="synonym">Baudoinia compniacensis (strain UAMH 10762)</name>
    <dbReference type="NCBI Taxonomy" id="717646"/>
    <lineage>
        <taxon>Eukaryota</taxon>
        <taxon>Fungi</taxon>
        <taxon>Dikarya</taxon>
        <taxon>Ascomycota</taxon>
        <taxon>Pezizomycotina</taxon>
        <taxon>Dothideomycetes</taxon>
        <taxon>Dothideomycetidae</taxon>
        <taxon>Mycosphaerellales</taxon>
        <taxon>Teratosphaeriaceae</taxon>
        <taxon>Baudoinia</taxon>
    </lineage>
</organism>
<dbReference type="RefSeq" id="XP_007672720.1">
    <property type="nucleotide sequence ID" value="XM_007674530.1"/>
</dbReference>
<evidence type="ECO:0000313" key="1">
    <source>
        <dbReference type="EMBL" id="EMD00220.1"/>
    </source>
</evidence>